<feature type="transmembrane region" description="Helical" evidence="1">
    <location>
        <begin position="103"/>
        <end position="122"/>
    </location>
</feature>
<dbReference type="OrthoDB" id="678688at2"/>
<dbReference type="EMBL" id="PYAW01000008">
    <property type="protein sequence ID" value="PSL43460.1"/>
    <property type="molecule type" value="Genomic_DNA"/>
</dbReference>
<evidence type="ECO:0000313" key="2">
    <source>
        <dbReference type="EMBL" id="PSL43460.1"/>
    </source>
</evidence>
<proteinExistence type="predicted"/>
<dbReference type="RefSeq" id="WP_106531062.1">
    <property type="nucleotide sequence ID" value="NZ_PYAW01000008.1"/>
</dbReference>
<name>A0A2P8HB66_CHINA</name>
<organism evidence="2 3">
    <name type="scientific">Chitinophaga niastensis</name>
    <dbReference type="NCBI Taxonomy" id="536980"/>
    <lineage>
        <taxon>Bacteria</taxon>
        <taxon>Pseudomonadati</taxon>
        <taxon>Bacteroidota</taxon>
        <taxon>Chitinophagia</taxon>
        <taxon>Chitinophagales</taxon>
        <taxon>Chitinophagaceae</taxon>
        <taxon>Chitinophaga</taxon>
    </lineage>
</organism>
<feature type="transmembrane region" description="Helical" evidence="1">
    <location>
        <begin position="71"/>
        <end position="91"/>
    </location>
</feature>
<comment type="caution">
    <text evidence="2">The sequence shown here is derived from an EMBL/GenBank/DDBJ whole genome shotgun (WGS) entry which is preliminary data.</text>
</comment>
<keyword evidence="1" id="KW-0812">Transmembrane</keyword>
<keyword evidence="3" id="KW-1185">Reference proteome</keyword>
<sequence length="126" mass="13544">MSKTGIIGVLAALLVIVCAFFPWSVIESRHLVFTGVNGTGSSYGEPGKLNIVLSVMAIILFLVKNSWISKINLFVGGFLAAWTLRNMLLYARCEMGECPQPGVALYISLAAALVVFGCVLFTRTGK</sequence>
<feature type="transmembrane region" description="Helical" evidence="1">
    <location>
        <begin position="7"/>
        <end position="26"/>
    </location>
</feature>
<keyword evidence="1" id="KW-1133">Transmembrane helix</keyword>
<gene>
    <name evidence="2" type="ORF">CLV51_108150</name>
</gene>
<dbReference type="Proteomes" id="UP000240971">
    <property type="component" value="Unassembled WGS sequence"/>
</dbReference>
<evidence type="ECO:0000256" key="1">
    <source>
        <dbReference type="SAM" id="Phobius"/>
    </source>
</evidence>
<accession>A0A2P8HB66</accession>
<reference evidence="2 3" key="1">
    <citation type="submission" date="2018-03" db="EMBL/GenBank/DDBJ databases">
        <title>Genomic Encyclopedia of Archaeal and Bacterial Type Strains, Phase II (KMG-II): from individual species to whole genera.</title>
        <authorList>
            <person name="Goeker M."/>
        </authorList>
    </citation>
    <scope>NUCLEOTIDE SEQUENCE [LARGE SCALE GENOMIC DNA]</scope>
    <source>
        <strain evidence="2 3">DSM 24859</strain>
    </source>
</reference>
<dbReference type="AlphaFoldDB" id="A0A2P8HB66"/>
<feature type="transmembrane region" description="Helical" evidence="1">
    <location>
        <begin position="46"/>
        <end position="64"/>
    </location>
</feature>
<evidence type="ECO:0000313" key="3">
    <source>
        <dbReference type="Proteomes" id="UP000240971"/>
    </source>
</evidence>
<keyword evidence="1" id="KW-0472">Membrane</keyword>
<protein>
    <submittedName>
        <fullName evidence="2">Uncharacterized protein</fullName>
    </submittedName>
</protein>